<gene>
    <name evidence="2" type="ORF">CTHT_0001010</name>
</gene>
<evidence type="ECO:0000259" key="1">
    <source>
        <dbReference type="PROSITE" id="PS50280"/>
    </source>
</evidence>
<dbReference type="Gene3D" id="1.25.40.10">
    <property type="entry name" value="Tetratricopeptide repeat domain"/>
    <property type="match status" value="1"/>
</dbReference>
<dbReference type="Pfam" id="PF00856">
    <property type="entry name" value="SET"/>
    <property type="match status" value="1"/>
</dbReference>
<dbReference type="HOGENOM" id="CLU_028281_6_0_1"/>
<dbReference type="EMBL" id="GL988032">
    <property type="protein sequence ID" value="EGS23412.1"/>
    <property type="molecule type" value="Genomic_DNA"/>
</dbReference>
<dbReference type="PANTHER" id="PTHR47332:SF6">
    <property type="entry name" value="SET DOMAIN-CONTAINING PROTEIN"/>
    <property type="match status" value="1"/>
</dbReference>
<dbReference type="SMART" id="SM00317">
    <property type="entry name" value="SET"/>
    <property type="match status" value="1"/>
</dbReference>
<dbReference type="KEGG" id="cthr:CTHT_0001010"/>
<proteinExistence type="predicted"/>
<dbReference type="Gene3D" id="2.170.270.10">
    <property type="entry name" value="SET domain"/>
    <property type="match status" value="1"/>
</dbReference>
<dbReference type="eggNOG" id="KOG2084">
    <property type="taxonomic scope" value="Eukaryota"/>
</dbReference>
<dbReference type="InterPro" id="IPR053185">
    <property type="entry name" value="SET_domain_protein"/>
</dbReference>
<dbReference type="STRING" id="759272.G0RYY4"/>
<dbReference type="InterPro" id="IPR011990">
    <property type="entry name" value="TPR-like_helical_dom_sf"/>
</dbReference>
<dbReference type="OrthoDB" id="438641at2759"/>
<accession>G0RYY4</accession>
<dbReference type="OMA" id="CKPRTER"/>
<keyword evidence="3" id="KW-1185">Reference proteome</keyword>
<feature type="domain" description="SET" evidence="1">
    <location>
        <begin position="86"/>
        <end position="233"/>
    </location>
</feature>
<dbReference type="RefSeq" id="XP_006690654.1">
    <property type="nucleotide sequence ID" value="XM_006690591.1"/>
</dbReference>
<sequence>MQLRVKDVQAPQFTYLYNLLPYCENDTNYCVFTNANFPGPNRGVSIIDEQPTPGEDRSSSPALKTISSLLSFPLPSVIPKARQDSPPYEVRDIPGKGKGLIATRKIPRGKVFMVDYASLIIDIQLPNKVKRDQGRRLLKEAIERLPSADLILNLARSSPDLQNVPVWEDVVKTNSFSIEIGGRGYMALFPKIARINHACKPSALTNFNSTDLSNKVTAFHDILPGDEITISYTPFALPTLTRRALLLQTWGFTCICPLCTLPPSQLALSDTRRKKILSLGEEVVQILSKSTDKNMMRKAAKMYEEVVQAIKEEGLMPHMGEHYEILGGLLVGAGEVKRGNEMIRLAREERRKWEEGRGVGGE</sequence>
<dbReference type="InterPro" id="IPR046341">
    <property type="entry name" value="SET_dom_sf"/>
</dbReference>
<protein>
    <recommendedName>
        <fullName evidence="1">SET domain-containing protein</fullName>
    </recommendedName>
</protein>
<dbReference type="Proteomes" id="UP000008066">
    <property type="component" value="Unassembled WGS sequence"/>
</dbReference>
<dbReference type="GeneID" id="18254139"/>
<evidence type="ECO:0000313" key="3">
    <source>
        <dbReference type="Proteomes" id="UP000008066"/>
    </source>
</evidence>
<reference evidence="2 3" key="1">
    <citation type="journal article" date="2011" name="Cell">
        <title>Insight into structure and assembly of the nuclear pore complex by utilizing the genome of a eukaryotic thermophile.</title>
        <authorList>
            <person name="Amlacher S."/>
            <person name="Sarges P."/>
            <person name="Flemming D."/>
            <person name="van Noort V."/>
            <person name="Kunze R."/>
            <person name="Devos D.P."/>
            <person name="Arumugam M."/>
            <person name="Bork P."/>
            <person name="Hurt E."/>
        </authorList>
    </citation>
    <scope>NUCLEOTIDE SEQUENCE [LARGE SCALE GENOMIC DNA]</scope>
    <source>
        <strain evidence="3">DSM 1495 / CBS 144.50 / IMI 039719</strain>
    </source>
</reference>
<organism evidence="3">
    <name type="scientific">Chaetomium thermophilum (strain DSM 1495 / CBS 144.50 / IMI 039719)</name>
    <name type="common">Thermochaetoides thermophila</name>
    <dbReference type="NCBI Taxonomy" id="759272"/>
    <lineage>
        <taxon>Eukaryota</taxon>
        <taxon>Fungi</taxon>
        <taxon>Dikarya</taxon>
        <taxon>Ascomycota</taxon>
        <taxon>Pezizomycotina</taxon>
        <taxon>Sordariomycetes</taxon>
        <taxon>Sordariomycetidae</taxon>
        <taxon>Sordariales</taxon>
        <taxon>Chaetomiaceae</taxon>
        <taxon>Thermochaetoides</taxon>
    </lineage>
</organism>
<dbReference type="CDD" id="cd20071">
    <property type="entry name" value="SET_SMYD"/>
    <property type="match status" value="1"/>
</dbReference>
<dbReference type="SUPFAM" id="SSF82199">
    <property type="entry name" value="SET domain"/>
    <property type="match status" value="1"/>
</dbReference>
<name>G0RYY4_CHATD</name>
<dbReference type="PANTHER" id="PTHR47332">
    <property type="entry name" value="SET DOMAIN-CONTAINING PROTEIN 5"/>
    <property type="match status" value="1"/>
</dbReference>
<evidence type="ECO:0000313" key="2">
    <source>
        <dbReference type="EMBL" id="EGS23412.1"/>
    </source>
</evidence>
<dbReference type="AlphaFoldDB" id="G0RYY4"/>
<dbReference type="PROSITE" id="PS50280">
    <property type="entry name" value="SET"/>
    <property type="match status" value="1"/>
</dbReference>
<dbReference type="InterPro" id="IPR001214">
    <property type="entry name" value="SET_dom"/>
</dbReference>